<dbReference type="InterPro" id="IPR047817">
    <property type="entry name" value="ABC2_TM_bact-type"/>
</dbReference>
<accession>A0A364NXR3</accession>
<evidence type="ECO:0000259" key="10">
    <source>
        <dbReference type="PROSITE" id="PS51012"/>
    </source>
</evidence>
<feature type="transmembrane region" description="Helical" evidence="9">
    <location>
        <begin position="166"/>
        <end position="190"/>
    </location>
</feature>
<feature type="domain" description="ABC transmembrane type-2" evidence="10">
    <location>
        <begin position="57"/>
        <end position="277"/>
    </location>
</feature>
<feature type="transmembrane region" description="Helical" evidence="9">
    <location>
        <begin position="252"/>
        <end position="274"/>
    </location>
</feature>
<evidence type="ECO:0000256" key="4">
    <source>
        <dbReference type="ARBA" id="ARBA00022475"/>
    </source>
</evidence>
<name>A0A364NXR3_9PROT</name>
<evidence type="ECO:0000313" key="12">
    <source>
        <dbReference type="Proteomes" id="UP000251075"/>
    </source>
</evidence>
<sequence length="285" mass="32764">MKSTVILAPTDDRPVRVVAAGRTVHRELGIREAFAYRELFLTLVWRNLGPRYRQMALGVLWVLFEPLAQMILISVFFGMLFRLPSDGIPYPVFVLSALLPWTFFSRVIQDSSQSLHENMGLISKIYFPRILLPLASVIKTLVDTGMMLLLLLVVMLLSGYSLTPQIIMLPTFLILGLILGLGIGMLSAVVIVRFRDITYVITLGLQVWMYLTPIVYSPSLVPDWLRPYYQINPTYWMVEGLRWSLLGKPVEFTWQFTAAWMIALTTLVIGWMVFRRHEQETVDYE</sequence>
<evidence type="ECO:0000256" key="8">
    <source>
        <dbReference type="ARBA" id="ARBA00023136"/>
    </source>
</evidence>
<keyword evidence="8 9" id="KW-0472">Membrane</keyword>
<evidence type="ECO:0000256" key="7">
    <source>
        <dbReference type="ARBA" id="ARBA00022989"/>
    </source>
</evidence>
<organism evidence="11 12">
    <name type="scientific">Paramagnetospirillum kuznetsovii</name>
    <dbReference type="NCBI Taxonomy" id="2053833"/>
    <lineage>
        <taxon>Bacteria</taxon>
        <taxon>Pseudomonadati</taxon>
        <taxon>Pseudomonadota</taxon>
        <taxon>Alphaproteobacteria</taxon>
        <taxon>Rhodospirillales</taxon>
        <taxon>Magnetospirillaceae</taxon>
        <taxon>Paramagnetospirillum</taxon>
    </lineage>
</organism>
<dbReference type="InterPro" id="IPR013525">
    <property type="entry name" value="ABC2_TM"/>
</dbReference>
<keyword evidence="7 9" id="KW-1133">Transmembrane helix</keyword>
<dbReference type="EMBL" id="PGTO01000007">
    <property type="protein sequence ID" value="RAU21833.1"/>
    <property type="molecule type" value="Genomic_DNA"/>
</dbReference>
<comment type="caution">
    <text evidence="11">The sequence shown here is derived from an EMBL/GenBank/DDBJ whole genome shotgun (WGS) entry which is preliminary data.</text>
</comment>
<dbReference type="Proteomes" id="UP000251075">
    <property type="component" value="Unassembled WGS sequence"/>
</dbReference>
<dbReference type="PANTHER" id="PTHR30413">
    <property type="entry name" value="INNER MEMBRANE TRANSPORT PERMEASE"/>
    <property type="match status" value="1"/>
</dbReference>
<evidence type="ECO:0000256" key="5">
    <source>
        <dbReference type="ARBA" id="ARBA00022519"/>
    </source>
</evidence>
<dbReference type="OrthoDB" id="9786910at2"/>
<dbReference type="PANTHER" id="PTHR30413:SF8">
    <property type="entry name" value="TRANSPORT PERMEASE PROTEIN"/>
    <property type="match status" value="1"/>
</dbReference>
<dbReference type="GO" id="GO:0005886">
    <property type="term" value="C:plasma membrane"/>
    <property type="evidence" value="ECO:0007669"/>
    <property type="project" value="UniProtKB-SubCell"/>
</dbReference>
<dbReference type="Pfam" id="PF01061">
    <property type="entry name" value="ABC2_membrane"/>
    <property type="match status" value="1"/>
</dbReference>
<feature type="transmembrane region" description="Helical" evidence="9">
    <location>
        <begin position="197"/>
        <end position="216"/>
    </location>
</feature>
<comment type="subcellular location">
    <subcellularLocation>
        <location evidence="1 9">Cell inner membrane</location>
        <topology evidence="1 9">Multi-pass membrane protein</topology>
    </subcellularLocation>
</comment>
<keyword evidence="5" id="KW-0997">Cell inner membrane</keyword>
<keyword evidence="4 9" id="KW-1003">Cell membrane</keyword>
<gene>
    <name evidence="11" type="ORF">CU669_11035</name>
</gene>
<evidence type="ECO:0000256" key="3">
    <source>
        <dbReference type="ARBA" id="ARBA00022448"/>
    </source>
</evidence>
<dbReference type="AlphaFoldDB" id="A0A364NXR3"/>
<proteinExistence type="inferred from homology"/>
<keyword evidence="3 9" id="KW-0813">Transport</keyword>
<dbReference type="PROSITE" id="PS51012">
    <property type="entry name" value="ABC_TM2"/>
    <property type="match status" value="1"/>
</dbReference>
<evidence type="ECO:0000256" key="9">
    <source>
        <dbReference type="RuleBase" id="RU361157"/>
    </source>
</evidence>
<feature type="transmembrane region" description="Helical" evidence="9">
    <location>
        <begin position="56"/>
        <end position="81"/>
    </location>
</feature>
<protein>
    <recommendedName>
        <fullName evidence="9">Transport permease protein</fullName>
    </recommendedName>
</protein>
<dbReference type="GO" id="GO:0015920">
    <property type="term" value="P:lipopolysaccharide transport"/>
    <property type="evidence" value="ECO:0007669"/>
    <property type="project" value="TreeGrafter"/>
</dbReference>
<keyword evidence="6 9" id="KW-0812">Transmembrane</keyword>
<dbReference type="RefSeq" id="WP_112144609.1">
    <property type="nucleotide sequence ID" value="NZ_PGTO01000007.1"/>
</dbReference>
<evidence type="ECO:0000313" key="11">
    <source>
        <dbReference type="EMBL" id="RAU21833.1"/>
    </source>
</evidence>
<keyword evidence="12" id="KW-1185">Reference proteome</keyword>
<comment type="similarity">
    <text evidence="2 9">Belongs to the ABC-2 integral membrane protein family.</text>
</comment>
<evidence type="ECO:0000256" key="2">
    <source>
        <dbReference type="ARBA" id="ARBA00007783"/>
    </source>
</evidence>
<feature type="transmembrane region" description="Helical" evidence="9">
    <location>
        <begin position="87"/>
        <end position="109"/>
    </location>
</feature>
<evidence type="ECO:0000256" key="1">
    <source>
        <dbReference type="ARBA" id="ARBA00004429"/>
    </source>
</evidence>
<feature type="transmembrane region" description="Helical" evidence="9">
    <location>
        <begin position="130"/>
        <end position="160"/>
    </location>
</feature>
<evidence type="ECO:0000256" key="6">
    <source>
        <dbReference type="ARBA" id="ARBA00022692"/>
    </source>
</evidence>
<dbReference type="GO" id="GO:0140359">
    <property type="term" value="F:ABC-type transporter activity"/>
    <property type="evidence" value="ECO:0007669"/>
    <property type="project" value="InterPro"/>
</dbReference>
<reference evidence="11 12" key="1">
    <citation type="submission" date="2017-11" db="EMBL/GenBank/DDBJ databases">
        <title>Draft genome sequence of magnetotactic bacterium Magnetospirillum kuznetsovii LBB-42.</title>
        <authorList>
            <person name="Grouzdev D.S."/>
            <person name="Rysina M.S."/>
            <person name="Baslerov R.V."/>
            <person name="Koziaeva V."/>
        </authorList>
    </citation>
    <scope>NUCLEOTIDE SEQUENCE [LARGE SCALE GENOMIC DNA]</scope>
    <source>
        <strain evidence="11 12">LBB-42</strain>
    </source>
</reference>